<evidence type="ECO:0000313" key="2">
    <source>
        <dbReference type="EMBL" id="UQF78469.1"/>
    </source>
</evidence>
<feature type="transmembrane region" description="Helical" evidence="1">
    <location>
        <begin position="43"/>
        <end position="64"/>
    </location>
</feature>
<keyword evidence="1" id="KW-1133">Transmembrane helix</keyword>
<gene>
    <name evidence="2" type="ORF">M3I19_01865</name>
</gene>
<keyword evidence="1" id="KW-0812">Transmembrane</keyword>
<evidence type="ECO:0000313" key="3">
    <source>
        <dbReference type="Proteomes" id="UP000831562"/>
    </source>
</evidence>
<dbReference type="Proteomes" id="UP000831562">
    <property type="component" value="Chromosome"/>
</dbReference>
<reference evidence="2" key="1">
    <citation type="submission" date="2022-05" db="EMBL/GenBank/DDBJ databases">
        <title>Using nanopore sequencing to obtain complete genomes from saliva samples.</title>
        <authorList>
            <person name="Baker J.L."/>
        </authorList>
    </citation>
    <scope>NUCLEOTIDE SEQUENCE</scope>
    <source>
        <strain evidence="2">JCVI-JB-Lp32</strain>
    </source>
</reference>
<evidence type="ECO:0000256" key="1">
    <source>
        <dbReference type="SAM" id="Phobius"/>
    </source>
</evidence>
<keyword evidence="1" id="KW-0472">Membrane</keyword>
<dbReference type="EMBL" id="CP097092">
    <property type="protein sequence ID" value="UQF78469.1"/>
    <property type="molecule type" value="Genomic_DNA"/>
</dbReference>
<dbReference type="AlphaFoldDB" id="A0A9E7AH54"/>
<accession>A0A9E7AH54</accession>
<protein>
    <recommendedName>
        <fullName evidence="4">Sulfatase N-terminal domain-containing protein</fullName>
    </recommendedName>
</protein>
<evidence type="ECO:0008006" key="4">
    <source>
        <dbReference type="Google" id="ProtNLM"/>
    </source>
</evidence>
<name>A0A9E7AH54_9ACTN</name>
<feature type="transmembrane region" description="Helical" evidence="1">
    <location>
        <begin position="12"/>
        <end position="36"/>
    </location>
</feature>
<sequence length="215" mass="24120">MQMVTRLFGPDFTTQMIVSGLIWLAIIAAAVVFSLLKARQLRTGLLVTATALIIVQAVGVASLWGPAIAASMDAHAEHQQVIATREGLYNVSSKKNVVVFVLDTTDTAFVQKLYDEYPETFASLTGFTWYRNSVGSMIPTRYGVPSLLFGSRPQPGENFNDFVYNWAQSDQYLKDIQNAGYQAGLYTDQLNYSRYRGYSTEVFHQLPRASWSRHR</sequence>
<organism evidence="2 3">
    <name type="scientific">Lancefieldella parvula</name>
    <dbReference type="NCBI Taxonomy" id="1382"/>
    <lineage>
        <taxon>Bacteria</taxon>
        <taxon>Bacillati</taxon>
        <taxon>Actinomycetota</taxon>
        <taxon>Coriobacteriia</taxon>
        <taxon>Coriobacteriales</taxon>
        <taxon>Atopobiaceae</taxon>
        <taxon>Lancefieldella</taxon>
    </lineage>
</organism>
<proteinExistence type="predicted"/>